<dbReference type="EMBL" id="PXOG01000041">
    <property type="protein sequence ID" value="RGP79800.1"/>
    <property type="molecule type" value="Genomic_DNA"/>
</dbReference>
<gene>
    <name evidence="3" type="ORF">FLONG3_2114</name>
</gene>
<reference evidence="3 4" key="1">
    <citation type="journal article" date="2018" name="PLoS Pathog.">
        <title>Evolution of structural diversity of trichothecenes, a family of toxins produced by plant pathogenic and entomopathogenic fungi.</title>
        <authorList>
            <person name="Proctor R.H."/>
            <person name="McCormick S.P."/>
            <person name="Kim H.S."/>
            <person name="Cardoza R.E."/>
            <person name="Stanley A.M."/>
            <person name="Lindo L."/>
            <person name="Kelly A."/>
            <person name="Brown D.W."/>
            <person name="Lee T."/>
            <person name="Vaughan M.M."/>
            <person name="Alexander N.J."/>
            <person name="Busman M."/>
            <person name="Gutierrez S."/>
        </authorList>
    </citation>
    <scope>NUCLEOTIDE SEQUENCE [LARGE SCALE GENOMIC DNA]</scope>
    <source>
        <strain evidence="3 4">NRRL 20695</strain>
    </source>
</reference>
<dbReference type="Gene3D" id="2.30.60.10">
    <property type="entry name" value="Cyanovirin-N"/>
    <property type="match status" value="1"/>
</dbReference>
<dbReference type="Proteomes" id="UP000266234">
    <property type="component" value="Unassembled WGS sequence"/>
</dbReference>
<evidence type="ECO:0000259" key="2">
    <source>
        <dbReference type="SMART" id="SM01111"/>
    </source>
</evidence>
<evidence type="ECO:0000313" key="4">
    <source>
        <dbReference type="Proteomes" id="UP000266234"/>
    </source>
</evidence>
<feature type="signal peptide" evidence="1">
    <location>
        <begin position="1"/>
        <end position="17"/>
    </location>
</feature>
<dbReference type="STRING" id="694270.A0A395T555"/>
<comment type="caution">
    <text evidence="3">The sequence shown here is derived from an EMBL/GenBank/DDBJ whole genome shotgun (WGS) entry which is preliminary data.</text>
</comment>
<proteinExistence type="predicted"/>
<dbReference type="SMART" id="SM01111">
    <property type="entry name" value="CVNH"/>
    <property type="match status" value="1"/>
</dbReference>
<accession>A0A395T555</accession>
<keyword evidence="1" id="KW-0732">Signal</keyword>
<protein>
    <recommendedName>
        <fullName evidence="2">Cyanovirin-N domain-containing protein</fullName>
    </recommendedName>
</protein>
<keyword evidence="4" id="KW-1185">Reference proteome</keyword>
<sequence>MMKSIFFLASILGNAIAFQDTCVDIAFDSKTNVLSARCQPRDNSGYVPTGLDLNKCFGYDGEKLRTEYQYRNYSDSCNNCRIFLAPDPWYGFNNYWLGCDCEGSAEEATVCITVAAAHQWVHNENGVLTC</sequence>
<dbReference type="InterPro" id="IPR011058">
    <property type="entry name" value="Cyanovirin-N"/>
</dbReference>
<feature type="domain" description="Cyanovirin-N" evidence="2">
    <location>
        <begin position="17"/>
        <end position="130"/>
    </location>
</feature>
<dbReference type="SUPFAM" id="SSF51322">
    <property type="entry name" value="Cyanovirin-N"/>
    <property type="match status" value="1"/>
</dbReference>
<dbReference type="AlphaFoldDB" id="A0A395T555"/>
<evidence type="ECO:0000256" key="1">
    <source>
        <dbReference type="SAM" id="SignalP"/>
    </source>
</evidence>
<feature type="chain" id="PRO_5017188990" description="Cyanovirin-N domain-containing protein" evidence="1">
    <location>
        <begin position="18"/>
        <end position="130"/>
    </location>
</feature>
<organism evidence="3 4">
    <name type="scientific">Fusarium longipes</name>
    <dbReference type="NCBI Taxonomy" id="694270"/>
    <lineage>
        <taxon>Eukaryota</taxon>
        <taxon>Fungi</taxon>
        <taxon>Dikarya</taxon>
        <taxon>Ascomycota</taxon>
        <taxon>Pezizomycotina</taxon>
        <taxon>Sordariomycetes</taxon>
        <taxon>Hypocreomycetidae</taxon>
        <taxon>Hypocreales</taxon>
        <taxon>Nectriaceae</taxon>
        <taxon>Fusarium</taxon>
    </lineage>
</organism>
<dbReference type="Pfam" id="PF08881">
    <property type="entry name" value="CVNH"/>
    <property type="match status" value="1"/>
</dbReference>
<name>A0A395T555_9HYPO</name>
<dbReference type="OrthoDB" id="5015698at2759"/>
<evidence type="ECO:0000313" key="3">
    <source>
        <dbReference type="EMBL" id="RGP79800.1"/>
    </source>
</evidence>
<dbReference type="InterPro" id="IPR036673">
    <property type="entry name" value="Cyanovirin-N_sf"/>
</dbReference>